<dbReference type="SUPFAM" id="SSF53474">
    <property type="entry name" value="alpha/beta-Hydrolases"/>
    <property type="match status" value="2"/>
</dbReference>
<dbReference type="Proteomes" id="UP001152797">
    <property type="component" value="Unassembled WGS sequence"/>
</dbReference>
<name>A0A9P1FLU8_9DINO</name>
<comment type="caution">
    <text evidence="2">The sequence shown here is derived from an EMBL/GenBank/DDBJ whole genome shotgun (WGS) entry which is preliminary data.</text>
</comment>
<evidence type="ECO:0000313" key="4">
    <source>
        <dbReference type="Proteomes" id="UP001152797"/>
    </source>
</evidence>
<reference evidence="3 4" key="2">
    <citation type="submission" date="2024-05" db="EMBL/GenBank/DDBJ databases">
        <authorList>
            <person name="Chen Y."/>
            <person name="Shah S."/>
            <person name="Dougan E. K."/>
            <person name="Thang M."/>
            <person name="Chan C."/>
        </authorList>
    </citation>
    <scope>NUCLEOTIDE SEQUENCE [LARGE SCALE GENOMIC DNA]</scope>
</reference>
<dbReference type="Pfam" id="PF05057">
    <property type="entry name" value="DUF676"/>
    <property type="match status" value="1"/>
</dbReference>
<gene>
    <name evidence="2" type="ORF">C1SCF055_LOCUS8508</name>
</gene>
<organism evidence="2">
    <name type="scientific">Cladocopium goreaui</name>
    <dbReference type="NCBI Taxonomy" id="2562237"/>
    <lineage>
        <taxon>Eukaryota</taxon>
        <taxon>Sar</taxon>
        <taxon>Alveolata</taxon>
        <taxon>Dinophyceae</taxon>
        <taxon>Suessiales</taxon>
        <taxon>Symbiodiniaceae</taxon>
        <taxon>Cladocopium</taxon>
    </lineage>
</organism>
<evidence type="ECO:0000313" key="2">
    <source>
        <dbReference type="EMBL" id="CAI3980646.1"/>
    </source>
</evidence>
<proteinExistence type="predicted"/>
<dbReference type="Gene3D" id="3.40.50.1820">
    <property type="entry name" value="alpha/beta hydrolase"/>
    <property type="match status" value="1"/>
</dbReference>
<feature type="domain" description="DUF676" evidence="1">
    <location>
        <begin position="38"/>
        <end position="223"/>
    </location>
</feature>
<dbReference type="Gene3D" id="3.40.50.2000">
    <property type="entry name" value="Glycogen Phosphorylase B"/>
    <property type="match status" value="1"/>
</dbReference>
<dbReference type="SUPFAM" id="SSF53756">
    <property type="entry name" value="UDP-Glycosyltransferase/glycogen phosphorylase"/>
    <property type="match status" value="1"/>
</dbReference>
<dbReference type="AlphaFoldDB" id="A0A9P1FLU8"/>
<dbReference type="PANTHER" id="PTHR12482:SF62">
    <property type="entry name" value="LIPASE ROG1-RELATED"/>
    <property type="match status" value="1"/>
</dbReference>
<dbReference type="EMBL" id="CAMXCT020000572">
    <property type="protein sequence ID" value="CAL1134021.1"/>
    <property type="molecule type" value="Genomic_DNA"/>
</dbReference>
<evidence type="ECO:0000259" key="1">
    <source>
        <dbReference type="Pfam" id="PF05057"/>
    </source>
</evidence>
<evidence type="ECO:0000313" key="3">
    <source>
        <dbReference type="EMBL" id="CAL4767958.1"/>
    </source>
</evidence>
<accession>A0A9P1FLU8</accession>
<protein>
    <submittedName>
        <fullName evidence="3">Lipase C4A8.10</fullName>
    </submittedName>
</protein>
<dbReference type="InterPro" id="IPR007751">
    <property type="entry name" value="DUF676_lipase-like"/>
</dbReference>
<sequence>MRSMHGIRSGHLECSSAVRRAPAAPKETLEEEEQGENWNLIVIVNGYNAQSGSTTELLAANLCEASYGAEKKSLIVVLESNIGSGSVEPVEAQGLRGAKEINRLVQQNRQHGRIFSGYSLVGHSLGGLVARVIAVHVDLTPRVFVSLFTPHAGVGTFVAKRVMPPLLSITGIDKGAVKETLEQVSNKSVLVRLAQGEYLKAFTSFEKRVLYGSPADWLVDFGSAILTQINELQPSASGMEIDDEYPLLHIRSFKQPPSACDDDTVDWSIYRPEKHSQKDMTPAESWELTRHLATQLGSSFALPRGSKCSVSADYCASGLECRRELCQAKLLRTEDCAGDSREVCEYLIVAINDILERFTVIVTSSGGGGHLVAAKNLQETLLEQADVDFEDLESVLNSQGHVLTAEAKAQAEAAIQHVRGGKPPLEMLDLMESECTTVFGVALGDWMSEQWNRRQRAGDIAGLKQLVAQQPWTQSIFGQSCRTYMTAVCDGMNSHGLPVTRLYTTQPLLLQSLLDACSSKVQVDLFMTDLPTTEAVHFFQPLKRLEAKLSSVWRRKFYLHSLPPPAGGRQELARLSGVPQGQIYLEQFMPVNRAFTKPTALPQPGEMFALKFKAQLPLEEDFLRQLGNPLLLQPQDEVILVMLGSQPTASAVEGYARASLSLPKLESAKRYVLLACGKPRVEAYAKLYADMVRLAKESEGTTTVLVPFTGQDAKEMLGRADITITRSGGMTAGELLALRTRKEDQKQMLLHVESVADKRATKILAKHLQKSEKQDALEAAFEESALEGMVPWEAGNARYLMKAVGAKVVIPKIFVAVLRNSSALPFTVDWTTLLRRRGFGLDEIAFATAPPSGCEAAVCTREFDDLPLPETVAKGNSSCLSALRYFNGPSLTSIHLHADAVANRRGRLKNGHMCNGASFMVRKRPERVGAFFFNIDSAAQAVTSSCGGRIMNCGDFVVPHIF</sequence>
<dbReference type="EMBL" id="CAMXCT010000572">
    <property type="protein sequence ID" value="CAI3980646.1"/>
    <property type="molecule type" value="Genomic_DNA"/>
</dbReference>
<dbReference type="OrthoDB" id="273452at2759"/>
<dbReference type="InterPro" id="IPR029058">
    <property type="entry name" value="AB_hydrolase_fold"/>
</dbReference>
<dbReference type="InterPro" id="IPR044294">
    <property type="entry name" value="Lipase-like"/>
</dbReference>
<dbReference type="PANTHER" id="PTHR12482">
    <property type="entry name" value="LIPASE ROG1-RELATED-RELATED"/>
    <property type="match status" value="1"/>
</dbReference>
<dbReference type="EMBL" id="CAMXCT030000572">
    <property type="protein sequence ID" value="CAL4767958.1"/>
    <property type="molecule type" value="Genomic_DNA"/>
</dbReference>
<keyword evidence="4" id="KW-1185">Reference proteome</keyword>
<reference evidence="2" key="1">
    <citation type="submission" date="2022-10" db="EMBL/GenBank/DDBJ databases">
        <authorList>
            <person name="Chen Y."/>
            <person name="Dougan E. K."/>
            <person name="Chan C."/>
            <person name="Rhodes N."/>
            <person name="Thang M."/>
        </authorList>
    </citation>
    <scope>NUCLEOTIDE SEQUENCE</scope>
</reference>